<protein>
    <submittedName>
        <fullName evidence="2">Uncharacterized protein</fullName>
    </submittedName>
</protein>
<accession>U2FE81</accession>
<reference evidence="2 3" key="1">
    <citation type="journal article" date="2011" name="J. Bacteriol.">
        <title>Genome sequence of Halorhabdus tiamatea, the first archaeon isolated from a deep-sea anoxic brine lake.</title>
        <authorList>
            <person name="Antunes A."/>
            <person name="Alam I."/>
            <person name="Bajic V.B."/>
            <person name="Stingl U."/>
        </authorList>
    </citation>
    <scope>NUCLEOTIDE SEQUENCE [LARGE SCALE GENOMIC DNA]</scope>
    <source>
        <strain evidence="2 3">SARL4B</strain>
    </source>
</reference>
<evidence type="ECO:0000313" key="2">
    <source>
        <dbReference type="EMBL" id="ERJ06599.1"/>
    </source>
</evidence>
<organism evidence="2 3">
    <name type="scientific">Halorhabdus tiamatea SARL4B</name>
    <dbReference type="NCBI Taxonomy" id="1033806"/>
    <lineage>
        <taxon>Archaea</taxon>
        <taxon>Methanobacteriati</taxon>
        <taxon>Methanobacteriota</taxon>
        <taxon>Stenosarchaea group</taxon>
        <taxon>Halobacteria</taxon>
        <taxon>Halobacteriales</taxon>
        <taxon>Haloarculaceae</taxon>
        <taxon>Halorhabdus</taxon>
    </lineage>
</organism>
<feature type="transmembrane region" description="Helical" evidence="1">
    <location>
        <begin position="12"/>
        <end position="33"/>
    </location>
</feature>
<reference evidence="2 3" key="2">
    <citation type="journal article" date="2013" name="PLoS ONE">
        <title>INDIGO - INtegrated Data Warehouse of MIcrobial GenOmes with Examples from the Red Sea Extremophiles.</title>
        <authorList>
            <person name="Alam I."/>
            <person name="Antunes A."/>
            <person name="Kamau A.A."/>
            <person name="Ba Alawi W."/>
            <person name="Kalkatawi M."/>
            <person name="Stingl U."/>
            <person name="Bajic V.B."/>
        </authorList>
    </citation>
    <scope>NUCLEOTIDE SEQUENCE [LARGE SCALE GENOMIC DNA]</scope>
    <source>
        <strain evidence="2 3">SARL4B</strain>
    </source>
</reference>
<evidence type="ECO:0000313" key="3">
    <source>
        <dbReference type="Proteomes" id="UP000003861"/>
    </source>
</evidence>
<comment type="caution">
    <text evidence="2">The sequence shown here is derived from an EMBL/GenBank/DDBJ whole genome shotgun (WGS) entry which is preliminary data.</text>
</comment>
<sequence length="54" mass="5569">MLNPGYWYMKAAVLGVRVVFVAVALAVVAWVAVSTGVIDVGGIAGGLFRSLFGV</sequence>
<gene>
    <name evidence="2" type="ORF">HLRTI_001305</name>
</gene>
<keyword evidence="1" id="KW-1133">Transmembrane helix</keyword>
<name>U2FE81_9EURY</name>
<dbReference type="EMBL" id="AFNT02000012">
    <property type="protein sequence ID" value="ERJ06599.1"/>
    <property type="molecule type" value="Genomic_DNA"/>
</dbReference>
<dbReference type="Proteomes" id="UP000003861">
    <property type="component" value="Unassembled WGS sequence"/>
</dbReference>
<keyword evidence="1" id="KW-0812">Transmembrane</keyword>
<dbReference type="AlphaFoldDB" id="U2FE81"/>
<evidence type="ECO:0000256" key="1">
    <source>
        <dbReference type="SAM" id="Phobius"/>
    </source>
</evidence>
<proteinExistence type="predicted"/>
<keyword evidence="1" id="KW-0472">Membrane</keyword>